<evidence type="ECO:0000313" key="4">
    <source>
        <dbReference type="Proteomes" id="UP000184267"/>
    </source>
</evidence>
<feature type="transmembrane region" description="Helical" evidence="2">
    <location>
        <begin position="96"/>
        <end position="115"/>
    </location>
</feature>
<feature type="compositionally biased region" description="Basic and acidic residues" evidence="1">
    <location>
        <begin position="184"/>
        <end position="200"/>
    </location>
</feature>
<feature type="transmembrane region" description="Helical" evidence="2">
    <location>
        <begin position="66"/>
        <end position="84"/>
    </location>
</feature>
<keyword evidence="2" id="KW-0472">Membrane</keyword>
<feature type="compositionally biased region" description="Basic and acidic residues" evidence="1">
    <location>
        <begin position="258"/>
        <end position="269"/>
    </location>
</feature>
<dbReference type="OMA" id="TGWMIRT"/>
<comment type="caution">
    <text evidence="3">The sequence shown here is derived from an EMBL/GenBank/DDBJ whole genome shotgun (WGS) entry which is preliminary data.</text>
</comment>
<gene>
    <name evidence="3" type="ORF">TRAPUB_4145</name>
</gene>
<proteinExistence type="predicted"/>
<organism evidence="3 4">
    <name type="scientific">Trametes pubescens</name>
    <name type="common">White-rot fungus</name>
    <dbReference type="NCBI Taxonomy" id="154538"/>
    <lineage>
        <taxon>Eukaryota</taxon>
        <taxon>Fungi</taxon>
        <taxon>Dikarya</taxon>
        <taxon>Basidiomycota</taxon>
        <taxon>Agaricomycotina</taxon>
        <taxon>Agaricomycetes</taxon>
        <taxon>Polyporales</taxon>
        <taxon>Polyporaceae</taxon>
        <taxon>Trametes</taxon>
    </lineage>
</organism>
<dbReference type="Proteomes" id="UP000184267">
    <property type="component" value="Unassembled WGS sequence"/>
</dbReference>
<reference evidence="3 4" key="1">
    <citation type="submission" date="2016-10" db="EMBL/GenBank/DDBJ databases">
        <title>Genome sequence of the basidiomycete white-rot fungus Trametes pubescens.</title>
        <authorList>
            <person name="Makela M.R."/>
            <person name="Granchi Z."/>
            <person name="Peng M."/>
            <person name="De Vries R.P."/>
            <person name="Grigoriev I."/>
            <person name="Riley R."/>
            <person name="Hilden K."/>
        </authorList>
    </citation>
    <scope>NUCLEOTIDE SEQUENCE [LARGE SCALE GENOMIC DNA]</scope>
    <source>
        <strain evidence="3 4">FBCC735</strain>
    </source>
</reference>
<protein>
    <submittedName>
        <fullName evidence="3">Uncharacterized protein</fullName>
    </submittedName>
</protein>
<accession>A0A1M2VBS8</accession>
<keyword evidence="2" id="KW-0812">Transmembrane</keyword>
<dbReference type="OrthoDB" id="2502792at2759"/>
<feature type="region of interest" description="Disordered" evidence="1">
    <location>
        <begin position="249"/>
        <end position="283"/>
    </location>
</feature>
<keyword evidence="4" id="KW-1185">Reference proteome</keyword>
<keyword evidence="2" id="KW-1133">Transmembrane helix</keyword>
<evidence type="ECO:0000313" key="3">
    <source>
        <dbReference type="EMBL" id="OJT05080.1"/>
    </source>
</evidence>
<name>A0A1M2VBS8_TRAPU</name>
<dbReference type="EMBL" id="MNAD01001491">
    <property type="protein sequence ID" value="OJT05080.1"/>
    <property type="molecule type" value="Genomic_DNA"/>
</dbReference>
<feature type="region of interest" description="Disordered" evidence="1">
    <location>
        <begin position="150"/>
        <end position="200"/>
    </location>
</feature>
<dbReference type="AlphaFoldDB" id="A0A1M2VBS8"/>
<feature type="compositionally biased region" description="Low complexity" evidence="1">
    <location>
        <begin position="160"/>
        <end position="170"/>
    </location>
</feature>
<evidence type="ECO:0000256" key="2">
    <source>
        <dbReference type="SAM" id="Phobius"/>
    </source>
</evidence>
<sequence>MADYDADDTILVRILDPLFSFLASVLPPPIYTIAESLITHSVSLLAALVKFTLTLVNADSWDAQKILPPLITLLAAYLALVSFYRTTGWMIRTAFWFVKWGGILGSLAAGAGYFMGNANVGENGVGGAFNGGGGLLSMLGNALLGQLNENGQNGAGTGRGSRSTRNTKSRAGGTSPRTRAQTKKQKENVRPKAWDGWDKHNEWQYDAKKAAKDDAARANDGVQETVQKVMGVVQDALGTGWWETVKNAVEGSGLVGAGREETREDDRSPRRPKRDAKGQSNTR</sequence>
<evidence type="ECO:0000256" key="1">
    <source>
        <dbReference type="SAM" id="MobiDB-lite"/>
    </source>
</evidence>